<reference evidence="4" key="1">
    <citation type="submission" date="2025-08" db="UniProtKB">
        <authorList>
            <consortium name="RefSeq"/>
        </authorList>
    </citation>
    <scope>IDENTIFICATION</scope>
    <source>
        <tissue evidence="4">Whole larvae</tissue>
    </source>
</reference>
<accession>A0A6J3BU98</accession>
<organism evidence="3 4">
    <name type="scientific">Galleria mellonella</name>
    <name type="common">Greater wax moth</name>
    <dbReference type="NCBI Taxonomy" id="7137"/>
    <lineage>
        <taxon>Eukaryota</taxon>
        <taxon>Metazoa</taxon>
        <taxon>Ecdysozoa</taxon>
        <taxon>Arthropoda</taxon>
        <taxon>Hexapoda</taxon>
        <taxon>Insecta</taxon>
        <taxon>Pterygota</taxon>
        <taxon>Neoptera</taxon>
        <taxon>Endopterygota</taxon>
        <taxon>Lepidoptera</taxon>
        <taxon>Glossata</taxon>
        <taxon>Ditrysia</taxon>
        <taxon>Pyraloidea</taxon>
        <taxon>Pyralidae</taxon>
        <taxon>Galleriinae</taxon>
        <taxon>Galleria</taxon>
    </lineage>
</organism>
<keyword evidence="2" id="KW-0732">Signal</keyword>
<dbReference type="KEGG" id="gmw:116412739"/>
<evidence type="ECO:0000256" key="2">
    <source>
        <dbReference type="SAM" id="SignalP"/>
    </source>
</evidence>
<name>A0A6J3BU98_GALME</name>
<keyword evidence="1" id="KW-0812">Transmembrane</keyword>
<gene>
    <name evidence="4" type="primary">LOC116412739</name>
</gene>
<evidence type="ECO:0000256" key="1">
    <source>
        <dbReference type="SAM" id="Phobius"/>
    </source>
</evidence>
<evidence type="ECO:0000313" key="4">
    <source>
        <dbReference type="RefSeq" id="XP_031763496.2"/>
    </source>
</evidence>
<dbReference type="GeneID" id="116412739"/>
<keyword evidence="3" id="KW-1185">Reference proteome</keyword>
<feature type="signal peptide" evidence="2">
    <location>
        <begin position="1"/>
        <end position="16"/>
    </location>
</feature>
<keyword evidence="1" id="KW-0472">Membrane</keyword>
<dbReference type="AlphaFoldDB" id="A0A6J3BU98"/>
<keyword evidence="1" id="KW-1133">Transmembrane helix</keyword>
<proteinExistence type="predicted"/>
<protein>
    <submittedName>
        <fullName evidence="4">Uncharacterized protein LOC116412739</fullName>
    </submittedName>
</protein>
<dbReference type="RefSeq" id="XP_031763496.2">
    <property type="nucleotide sequence ID" value="XM_031907636.2"/>
</dbReference>
<evidence type="ECO:0000313" key="3">
    <source>
        <dbReference type="Proteomes" id="UP001652740"/>
    </source>
</evidence>
<sequence length="152" mass="16754">MLHVLIFLGITCCIIAANPVAISNRQTSLKDNFAQKLEYMDVKASENDLARILPDKAMLFLKVVKVIKGLVGHKVSVVSLAVGAIKWIISNAVVIAIGAIITIGFCKFTGKCSLSYEEYIPVAQLHTFVTPENLKIAERFLVTAMEKYNKKN</sequence>
<dbReference type="InParanoid" id="A0A6J3BU98"/>
<feature type="transmembrane region" description="Helical" evidence="1">
    <location>
        <begin position="84"/>
        <end position="106"/>
    </location>
</feature>
<feature type="chain" id="PRO_5047278292" evidence="2">
    <location>
        <begin position="17"/>
        <end position="152"/>
    </location>
</feature>
<dbReference type="Proteomes" id="UP001652740">
    <property type="component" value="Unplaced"/>
</dbReference>